<dbReference type="Pfam" id="PF00588">
    <property type="entry name" value="SpoU_methylase"/>
    <property type="match status" value="1"/>
</dbReference>
<dbReference type="Proteomes" id="UP000011087">
    <property type="component" value="Unassembled WGS sequence"/>
</dbReference>
<dbReference type="PaxDb" id="55529-EKX55512"/>
<evidence type="ECO:0000256" key="4">
    <source>
        <dbReference type="ARBA" id="ARBA00022691"/>
    </source>
</evidence>
<proteinExistence type="inferred from homology"/>
<evidence type="ECO:0000259" key="6">
    <source>
        <dbReference type="Pfam" id="PF00588"/>
    </source>
</evidence>
<dbReference type="Gene3D" id="3.40.1280.10">
    <property type="match status" value="1"/>
</dbReference>
<comment type="similarity">
    <text evidence="1">Belongs to the class IV-like SAM-binding methyltransferase superfamily. RNA methyltransferase TrmH family.</text>
</comment>
<keyword evidence="9" id="KW-1185">Reference proteome</keyword>
<dbReference type="GO" id="GO:0002128">
    <property type="term" value="P:tRNA nucleoside ribose methylation"/>
    <property type="evidence" value="ECO:0007669"/>
    <property type="project" value="TreeGrafter"/>
</dbReference>
<dbReference type="GO" id="GO:0003723">
    <property type="term" value="F:RNA binding"/>
    <property type="evidence" value="ECO:0007669"/>
    <property type="project" value="InterPro"/>
</dbReference>
<feature type="domain" description="tRNA/rRNA methyltransferase SpoU type" evidence="6">
    <location>
        <begin position="22"/>
        <end position="170"/>
    </location>
</feature>
<evidence type="ECO:0000313" key="9">
    <source>
        <dbReference type="Proteomes" id="UP000011087"/>
    </source>
</evidence>
<dbReference type="eggNOG" id="ENOG502S962">
    <property type="taxonomic scope" value="Eukaryota"/>
</dbReference>
<accession>L1K4J4</accession>
<keyword evidence="4" id="KW-0949">S-adenosyl-L-methionine</keyword>
<reference evidence="8" key="3">
    <citation type="submission" date="2015-06" db="UniProtKB">
        <authorList>
            <consortium name="EnsemblProtists"/>
        </authorList>
    </citation>
    <scope>IDENTIFICATION</scope>
</reference>
<evidence type="ECO:0000313" key="7">
    <source>
        <dbReference type="EMBL" id="EKX55512.1"/>
    </source>
</evidence>
<dbReference type="CDD" id="cd18093">
    <property type="entry name" value="SpoU-like_TrmJ"/>
    <property type="match status" value="1"/>
</dbReference>
<dbReference type="KEGG" id="gtt:GUITHDRAFT_131692"/>
<organism evidence="7">
    <name type="scientific">Guillardia theta (strain CCMP2712)</name>
    <name type="common">Cryptophyte</name>
    <dbReference type="NCBI Taxonomy" id="905079"/>
    <lineage>
        <taxon>Eukaryota</taxon>
        <taxon>Cryptophyceae</taxon>
        <taxon>Pyrenomonadales</taxon>
        <taxon>Geminigeraceae</taxon>
        <taxon>Guillardia</taxon>
    </lineage>
</organism>
<dbReference type="GO" id="GO:0008173">
    <property type="term" value="F:RNA methyltransferase activity"/>
    <property type="evidence" value="ECO:0007669"/>
    <property type="project" value="InterPro"/>
</dbReference>
<feature type="region of interest" description="Disordered" evidence="5">
    <location>
        <begin position="215"/>
        <end position="235"/>
    </location>
</feature>
<dbReference type="STRING" id="905079.L1K4J4"/>
<protein>
    <recommendedName>
        <fullName evidence="6">tRNA/rRNA methyltransferase SpoU type domain-containing protein</fullName>
    </recommendedName>
</protein>
<dbReference type="PANTHER" id="PTHR42786:SF7">
    <property type="entry name" value="TRNA_RRNA METHYLTRANSFERASE SPOU TYPE DOMAIN-CONTAINING PROTEIN"/>
    <property type="match status" value="1"/>
</dbReference>
<dbReference type="InterPro" id="IPR004384">
    <property type="entry name" value="RNA_MeTrfase_TrmJ/LasT"/>
</dbReference>
<dbReference type="PANTHER" id="PTHR42786">
    <property type="entry name" value="TRNA/RRNA METHYLTRANSFERASE"/>
    <property type="match status" value="1"/>
</dbReference>
<evidence type="ECO:0000256" key="2">
    <source>
        <dbReference type="ARBA" id="ARBA00022603"/>
    </source>
</evidence>
<evidence type="ECO:0000256" key="5">
    <source>
        <dbReference type="SAM" id="MobiDB-lite"/>
    </source>
</evidence>
<dbReference type="GO" id="GO:0005829">
    <property type="term" value="C:cytosol"/>
    <property type="evidence" value="ECO:0007669"/>
    <property type="project" value="TreeGrafter"/>
</dbReference>
<dbReference type="OrthoDB" id="241340at2759"/>
<keyword evidence="3" id="KW-0808">Transferase</keyword>
<evidence type="ECO:0000256" key="3">
    <source>
        <dbReference type="ARBA" id="ARBA00022679"/>
    </source>
</evidence>
<dbReference type="InterPro" id="IPR029028">
    <property type="entry name" value="Alpha/beta_knot_MTases"/>
</dbReference>
<dbReference type="EnsemblProtists" id="EKX55512">
    <property type="protein sequence ID" value="EKX55512"/>
    <property type="gene ID" value="GUITHDRAFT_131692"/>
</dbReference>
<dbReference type="GeneID" id="17312133"/>
<reference evidence="7 9" key="1">
    <citation type="journal article" date="2012" name="Nature">
        <title>Algal genomes reveal evolutionary mosaicism and the fate of nucleomorphs.</title>
        <authorList>
            <consortium name="DOE Joint Genome Institute"/>
            <person name="Curtis B.A."/>
            <person name="Tanifuji G."/>
            <person name="Burki F."/>
            <person name="Gruber A."/>
            <person name="Irimia M."/>
            <person name="Maruyama S."/>
            <person name="Arias M.C."/>
            <person name="Ball S.G."/>
            <person name="Gile G.H."/>
            <person name="Hirakawa Y."/>
            <person name="Hopkins J.F."/>
            <person name="Kuo A."/>
            <person name="Rensing S.A."/>
            <person name="Schmutz J."/>
            <person name="Symeonidi A."/>
            <person name="Elias M."/>
            <person name="Eveleigh R.J."/>
            <person name="Herman E.K."/>
            <person name="Klute M.J."/>
            <person name="Nakayama T."/>
            <person name="Obornik M."/>
            <person name="Reyes-Prieto A."/>
            <person name="Armbrust E.V."/>
            <person name="Aves S.J."/>
            <person name="Beiko R.G."/>
            <person name="Coutinho P."/>
            <person name="Dacks J.B."/>
            <person name="Durnford D.G."/>
            <person name="Fast N.M."/>
            <person name="Green B.R."/>
            <person name="Grisdale C.J."/>
            <person name="Hempel F."/>
            <person name="Henrissat B."/>
            <person name="Hoppner M.P."/>
            <person name="Ishida K."/>
            <person name="Kim E."/>
            <person name="Koreny L."/>
            <person name="Kroth P.G."/>
            <person name="Liu Y."/>
            <person name="Malik S.B."/>
            <person name="Maier U.G."/>
            <person name="McRose D."/>
            <person name="Mock T."/>
            <person name="Neilson J.A."/>
            <person name="Onodera N.T."/>
            <person name="Poole A.M."/>
            <person name="Pritham E.J."/>
            <person name="Richards T.A."/>
            <person name="Rocap G."/>
            <person name="Roy S.W."/>
            <person name="Sarai C."/>
            <person name="Schaack S."/>
            <person name="Shirato S."/>
            <person name="Slamovits C.H."/>
            <person name="Spencer D.F."/>
            <person name="Suzuki S."/>
            <person name="Worden A.Z."/>
            <person name="Zauner S."/>
            <person name="Barry K."/>
            <person name="Bell C."/>
            <person name="Bharti A.K."/>
            <person name="Crow J.A."/>
            <person name="Grimwood J."/>
            <person name="Kramer R."/>
            <person name="Lindquist E."/>
            <person name="Lucas S."/>
            <person name="Salamov A."/>
            <person name="McFadden G.I."/>
            <person name="Lane C.E."/>
            <person name="Keeling P.J."/>
            <person name="Gray M.W."/>
            <person name="Grigoriev I.V."/>
            <person name="Archibald J.M."/>
        </authorList>
    </citation>
    <scope>NUCLEOTIDE SEQUENCE</scope>
    <source>
        <strain evidence="7 9">CCMP2712</strain>
    </source>
</reference>
<name>L1K4J4_GUITC</name>
<gene>
    <name evidence="7" type="ORF">GUITHDRAFT_131692</name>
</gene>
<dbReference type="AlphaFoldDB" id="L1K4J4"/>
<dbReference type="EMBL" id="JH992965">
    <property type="protein sequence ID" value="EKX55512.1"/>
    <property type="molecule type" value="Genomic_DNA"/>
</dbReference>
<sequence length="311" mass="35631">MSRDLCEISELDQSQSNWKQPSIVLVQPYLDMNVGSVARVMMNFGLSDLRIVRPRCDPLSEPAMSNACAAVPILENAKIYDNVRDAIRDNDHVVACTARRRTLEDIPVIFPSQLRYLLSDVRAVRNFEEKHLVDTKHVMKLGLLFGAERSGLTNEEVAHAEYILNIPSFPGDNSPILGLLTLIPLGFGVLNLSHAVAIVGYELWQFREERARRPSYPQVQEQEQEQEQEQVPRGARHATRLEVVHAMDRREQQHAIMACDRLTLIGRIDARILQEKRKFNANSLRRVMLRGYVTEKELSYFHSILTRMFEG</sequence>
<reference evidence="9" key="2">
    <citation type="submission" date="2012-11" db="EMBL/GenBank/DDBJ databases">
        <authorList>
            <person name="Kuo A."/>
            <person name="Curtis B.A."/>
            <person name="Tanifuji G."/>
            <person name="Burki F."/>
            <person name="Gruber A."/>
            <person name="Irimia M."/>
            <person name="Maruyama S."/>
            <person name="Arias M.C."/>
            <person name="Ball S.G."/>
            <person name="Gile G.H."/>
            <person name="Hirakawa Y."/>
            <person name="Hopkins J.F."/>
            <person name="Rensing S.A."/>
            <person name="Schmutz J."/>
            <person name="Symeonidi A."/>
            <person name="Elias M."/>
            <person name="Eveleigh R.J."/>
            <person name="Herman E.K."/>
            <person name="Klute M.J."/>
            <person name="Nakayama T."/>
            <person name="Obornik M."/>
            <person name="Reyes-Prieto A."/>
            <person name="Armbrust E.V."/>
            <person name="Aves S.J."/>
            <person name="Beiko R.G."/>
            <person name="Coutinho P."/>
            <person name="Dacks J.B."/>
            <person name="Durnford D.G."/>
            <person name="Fast N.M."/>
            <person name="Green B.R."/>
            <person name="Grisdale C."/>
            <person name="Hempe F."/>
            <person name="Henrissat B."/>
            <person name="Hoppner M.P."/>
            <person name="Ishida K.-I."/>
            <person name="Kim E."/>
            <person name="Koreny L."/>
            <person name="Kroth P.G."/>
            <person name="Liu Y."/>
            <person name="Malik S.-B."/>
            <person name="Maier U.G."/>
            <person name="McRose D."/>
            <person name="Mock T."/>
            <person name="Neilson J.A."/>
            <person name="Onodera N.T."/>
            <person name="Poole A.M."/>
            <person name="Pritham E.J."/>
            <person name="Richards T.A."/>
            <person name="Rocap G."/>
            <person name="Roy S.W."/>
            <person name="Sarai C."/>
            <person name="Schaack S."/>
            <person name="Shirato S."/>
            <person name="Slamovits C.H."/>
            <person name="Spencer D.F."/>
            <person name="Suzuki S."/>
            <person name="Worden A.Z."/>
            <person name="Zauner S."/>
            <person name="Barry K."/>
            <person name="Bell C."/>
            <person name="Bharti A.K."/>
            <person name="Crow J.A."/>
            <person name="Grimwood J."/>
            <person name="Kramer R."/>
            <person name="Lindquist E."/>
            <person name="Lucas S."/>
            <person name="Salamov A."/>
            <person name="McFadden G.I."/>
            <person name="Lane C.E."/>
            <person name="Keeling P.J."/>
            <person name="Gray M.W."/>
            <person name="Grigoriev I.V."/>
            <person name="Archibald J.M."/>
        </authorList>
    </citation>
    <scope>NUCLEOTIDE SEQUENCE</scope>
    <source>
        <strain evidence="9">CCMP2712</strain>
    </source>
</reference>
<dbReference type="SUPFAM" id="SSF75217">
    <property type="entry name" value="alpha/beta knot"/>
    <property type="match status" value="1"/>
</dbReference>
<dbReference type="InterPro" id="IPR029026">
    <property type="entry name" value="tRNA_m1G_MTases_N"/>
</dbReference>
<dbReference type="OMA" id="RETINWD"/>
<dbReference type="InterPro" id="IPR001537">
    <property type="entry name" value="SpoU_MeTrfase"/>
</dbReference>
<keyword evidence="2" id="KW-0489">Methyltransferase</keyword>
<evidence type="ECO:0000313" key="8">
    <source>
        <dbReference type="EnsemblProtists" id="EKX55512"/>
    </source>
</evidence>
<dbReference type="RefSeq" id="XP_005842492.1">
    <property type="nucleotide sequence ID" value="XM_005842435.1"/>
</dbReference>
<dbReference type="HOGENOM" id="CLU_895571_0_0_1"/>
<evidence type="ECO:0000256" key="1">
    <source>
        <dbReference type="ARBA" id="ARBA00007228"/>
    </source>
</evidence>